<keyword evidence="2" id="KW-1185">Reference proteome</keyword>
<dbReference type="EMBL" id="MT161382">
    <property type="protein sequence ID" value="QJB21870.1"/>
    <property type="molecule type" value="Genomic_DNA"/>
</dbReference>
<proteinExistence type="predicted"/>
<accession>A0A858NNM5</accession>
<gene>
    <name evidence="1" type="ORF">XccvBFoX2_gp51</name>
</gene>
<organism evidence="1 2">
    <name type="scientific">Xanthomonas phage FoX2</name>
    <dbReference type="NCBI Taxonomy" id="2723898"/>
    <lineage>
        <taxon>Viruses</taxon>
        <taxon>Duplodnaviria</taxon>
        <taxon>Heunggongvirae</taxon>
        <taxon>Uroviricota</taxon>
        <taxon>Caudoviricetes</taxon>
        <taxon>Foxunavirus</taxon>
        <taxon>Foxunavirus fox2</taxon>
    </lineage>
</organism>
<evidence type="ECO:0000313" key="2">
    <source>
        <dbReference type="Proteomes" id="UP000671963"/>
    </source>
</evidence>
<protein>
    <submittedName>
        <fullName evidence="1">Uncharacterized protein</fullName>
    </submittedName>
</protein>
<reference evidence="1 2" key="1">
    <citation type="submission" date="2020-03" db="EMBL/GenBank/DDBJ databases">
        <title>Development of an integrated pest management strategy to control Xanthomonas campestris pv. campestris by using bacteriophages.</title>
        <authorList>
            <person name="Holtappels D."/>
            <person name="Rombouts S."/>
            <person name="Lavigne R."/>
            <person name="Wagemans J."/>
        </authorList>
    </citation>
    <scope>NUCLEOTIDE SEQUENCE [LARGE SCALE GENOMIC DNA]</scope>
</reference>
<sequence length="63" mass="7290">MHTRTKALDTIMRVNKLTPTQVGEMLNRTPQTVRVWRAVTEDRIIPEHALEVLRLRLELAAKA</sequence>
<evidence type="ECO:0000313" key="1">
    <source>
        <dbReference type="EMBL" id="QJB21870.1"/>
    </source>
</evidence>
<dbReference type="Proteomes" id="UP000671963">
    <property type="component" value="Segment"/>
</dbReference>
<name>A0A858NNM5_9CAUD</name>